<dbReference type="PROSITE" id="PS50011">
    <property type="entry name" value="PROTEIN_KINASE_DOM"/>
    <property type="match status" value="1"/>
</dbReference>
<evidence type="ECO:0000256" key="11">
    <source>
        <dbReference type="ARBA" id="ARBA00022989"/>
    </source>
</evidence>
<dbReference type="EC" id="2.7.11.1" evidence="2"/>
<keyword evidence="10 18" id="KW-0067">ATP-binding</keyword>
<evidence type="ECO:0000259" key="20">
    <source>
        <dbReference type="PROSITE" id="PS50011"/>
    </source>
</evidence>
<dbReference type="InterPro" id="IPR001480">
    <property type="entry name" value="Bulb-type_lectin_dom"/>
</dbReference>
<dbReference type="Proteomes" id="UP000242715">
    <property type="component" value="Unassembled WGS sequence"/>
</dbReference>
<evidence type="ECO:0000256" key="6">
    <source>
        <dbReference type="ARBA" id="ARBA00022692"/>
    </source>
</evidence>
<keyword evidence="3" id="KW-0723">Serine/threonine-protein kinase</keyword>
<feature type="domain" description="Protein kinase" evidence="20">
    <location>
        <begin position="388"/>
        <end position="530"/>
    </location>
</feature>
<feature type="domain" description="Bulb-type lectin" evidence="21">
    <location>
        <begin position="1"/>
        <end position="69"/>
    </location>
</feature>
<evidence type="ECO:0000256" key="2">
    <source>
        <dbReference type="ARBA" id="ARBA00012513"/>
    </source>
</evidence>
<keyword evidence="12 19" id="KW-0472">Membrane</keyword>
<dbReference type="GO" id="GO:0048544">
    <property type="term" value="P:recognition of pollen"/>
    <property type="evidence" value="ECO:0007669"/>
    <property type="project" value="InterPro"/>
</dbReference>
<evidence type="ECO:0000256" key="13">
    <source>
        <dbReference type="ARBA" id="ARBA00023157"/>
    </source>
</evidence>
<comment type="subcellular location">
    <subcellularLocation>
        <location evidence="1">Membrane</location>
        <topology evidence="1">Single-pass type I membrane protein</topology>
    </subcellularLocation>
</comment>
<dbReference type="PANTHER" id="PTHR47974">
    <property type="entry name" value="OS07G0415500 PROTEIN"/>
    <property type="match status" value="1"/>
</dbReference>
<dbReference type="GO" id="GO:0005524">
    <property type="term" value="F:ATP binding"/>
    <property type="evidence" value="ECO:0007669"/>
    <property type="project" value="UniProtKB-UniRule"/>
</dbReference>
<comment type="catalytic activity">
    <reaction evidence="17">
        <text>L-seryl-[protein] + ATP = O-phospho-L-seryl-[protein] + ADP + H(+)</text>
        <dbReference type="Rhea" id="RHEA:17989"/>
        <dbReference type="Rhea" id="RHEA-COMP:9863"/>
        <dbReference type="Rhea" id="RHEA-COMP:11604"/>
        <dbReference type="ChEBI" id="CHEBI:15378"/>
        <dbReference type="ChEBI" id="CHEBI:29999"/>
        <dbReference type="ChEBI" id="CHEBI:30616"/>
        <dbReference type="ChEBI" id="CHEBI:83421"/>
        <dbReference type="ChEBI" id="CHEBI:456216"/>
        <dbReference type="EC" id="2.7.11.1"/>
    </reaction>
</comment>
<keyword evidence="7" id="KW-0732">Signal</keyword>
<reference evidence="23" key="1">
    <citation type="journal article" date="2017" name="Front. Plant Sci.">
        <title>Climate Clever Clovers: New Paradigm to Reduce the Environmental Footprint of Ruminants by Breeding Low Methanogenic Forages Utilizing Haplotype Variation.</title>
        <authorList>
            <person name="Kaur P."/>
            <person name="Appels R."/>
            <person name="Bayer P.E."/>
            <person name="Keeble-Gagnere G."/>
            <person name="Wang J."/>
            <person name="Hirakawa H."/>
            <person name="Shirasawa K."/>
            <person name="Vercoe P."/>
            <person name="Stefanova K."/>
            <person name="Durmic Z."/>
            <person name="Nichols P."/>
            <person name="Revell C."/>
            <person name="Isobe S.N."/>
            <person name="Edwards D."/>
            <person name="Erskine W."/>
        </authorList>
    </citation>
    <scope>NUCLEOTIDE SEQUENCE [LARGE SCALE GENOMIC DNA]</scope>
    <source>
        <strain evidence="23">cv. Daliak</strain>
    </source>
</reference>
<evidence type="ECO:0000313" key="22">
    <source>
        <dbReference type="EMBL" id="GAU35305.1"/>
    </source>
</evidence>
<feature type="binding site" evidence="18">
    <location>
        <position position="416"/>
    </location>
    <ligand>
        <name>ATP</name>
        <dbReference type="ChEBI" id="CHEBI:30616"/>
    </ligand>
</feature>
<dbReference type="SUPFAM" id="SSF56112">
    <property type="entry name" value="Protein kinase-like (PK-like)"/>
    <property type="match status" value="1"/>
</dbReference>
<evidence type="ECO:0000256" key="3">
    <source>
        <dbReference type="ARBA" id="ARBA00022527"/>
    </source>
</evidence>
<evidence type="ECO:0000256" key="5">
    <source>
        <dbReference type="ARBA" id="ARBA00022679"/>
    </source>
</evidence>
<dbReference type="Gene3D" id="3.30.200.20">
    <property type="entry name" value="Phosphorylase Kinase, domain 1"/>
    <property type="match status" value="1"/>
</dbReference>
<dbReference type="Pfam" id="PF01453">
    <property type="entry name" value="B_lectin"/>
    <property type="match status" value="1"/>
</dbReference>
<evidence type="ECO:0000313" key="23">
    <source>
        <dbReference type="Proteomes" id="UP000242715"/>
    </source>
</evidence>
<evidence type="ECO:0000256" key="1">
    <source>
        <dbReference type="ARBA" id="ARBA00004479"/>
    </source>
</evidence>
<dbReference type="InterPro" id="IPR000719">
    <property type="entry name" value="Prot_kinase_dom"/>
</dbReference>
<keyword evidence="9" id="KW-0418">Kinase</keyword>
<name>A0A2Z6NHA8_TRISU</name>
<protein>
    <recommendedName>
        <fullName evidence="2">non-specific serine/threonine protein kinase</fullName>
        <ecNumber evidence="2">2.7.11.1</ecNumber>
    </recommendedName>
</protein>
<evidence type="ECO:0000256" key="10">
    <source>
        <dbReference type="ARBA" id="ARBA00022840"/>
    </source>
</evidence>
<keyword evidence="5" id="KW-0808">Transferase</keyword>
<sequence length="530" mass="60156">MANRDQPVNGKRSKLTLLNTGNIVLLDVSLNNVWSSNTASLEPLDLHLKNDGNLVLRELQGTKNLWQSFDSPTDTLVPGQPLTRYTKLVASRSEINHSSGFYQFFFNDENILGLHYNGRDVSSSYWPKPWLLSWDVGRSNFNSSRIAVLDSFGEFYSSDNFTFTTSDYGSVMQRIIKLDSDGVVRVYSRINSSMNWYVSWLAFSGTCTAHGVCGANSTCSYSPKLGRKCSCIPGYRMKNPNDWSYGCEPMFDFTCNKILVLIYAYKIVIVKHFNSHIGKDMASIDVLQKHNCKMEGNTFSLKQTSNPSNNVCSEKLQRVYVKEGENHFVKFFLRFATAIGAFQTVSIFIIWCSLFRTKQKTYADQQGYHLADIGFRKFSYLELKKATKGFSQEIGRGGGGVVYKGLLSDERHAAIKRLYNAQQGEGEFLAEVGIIGRLNHMNLIEMWGYCAEGKYRLLISDGRLVTWVREKRRSSISWLEEIVDPNIGVNYDKSKIEILAKVALDCVVDERDSRPTMSRVVEMLQYNGND</sequence>
<organism evidence="22 23">
    <name type="scientific">Trifolium subterraneum</name>
    <name type="common">Subterranean clover</name>
    <dbReference type="NCBI Taxonomy" id="3900"/>
    <lineage>
        <taxon>Eukaryota</taxon>
        <taxon>Viridiplantae</taxon>
        <taxon>Streptophyta</taxon>
        <taxon>Embryophyta</taxon>
        <taxon>Tracheophyta</taxon>
        <taxon>Spermatophyta</taxon>
        <taxon>Magnoliopsida</taxon>
        <taxon>eudicotyledons</taxon>
        <taxon>Gunneridae</taxon>
        <taxon>Pentapetalae</taxon>
        <taxon>rosids</taxon>
        <taxon>fabids</taxon>
        <taxon>Fabales</taxon>
        <taxon>Fabaceae</taxon>
        <taxon>Papilionoideae</taxon>
        <taxon>50 kb inversion clade</taxon>
        <taxon>NPAAA clade</taxon>
        <taxon>Hologalegina</taxon>
        <taxon>IRL clade</taxon>
        <taxon>Trifolieae</taxon>
        <taxon>Trifolium</taxon>
    </lineage>
</organism>
<dbReference type="InterPro" id="IPR036426">
    <property type="entry name" value="Bulb-type_lectin_dom_sf"/>
</dbReference>
<keyword evidence="4" id="KW-0245">EGF-like domain</keyword>
<dbReference type="GO" id="GO:0004674">
    <property type="term" value="F:protein serine/threonine kinase activity"/>
    <property type="evidence" value="ECO:0007669"/>
    <property type="project" value="UniProtKB-KW"/>
</dbReference>
<dbReference type="GO" id="GO:0016020">
    <property type="term" value="C:membrane"/>
    <property type="evidence" value="ECO:0007669"/>
    <property type="project" value="UniProtKB-SubCell"/>
</dbReference>
<dbReference type="PROSITE" id="PS00107">
    <property type="entry name" value="PROTEIN_KINASE_ATP"/>
    <property type="match status" value="1"/>
</dbReference>
<keyword evidence="11 19" id="KW-1133">Transmembrane helix</keyword>
<dbReference type="PROSITE" id="PS50927">
    <property type="entry name" value="BULB_LECTIN"/>
    <property type="match status" value="1"/>
</dbReference>
<evidence type="ECO:0000256" key="8">
    <source>
        <dbReference type="ARBA" id="ARBA00022741"/>
    </source>
</evidence>
<keyword evidence="23" id="KW-1185">Reference proteome</keyword>
<evidence type="ECO:0000256" key="7">
    <source>
        <dbReference type="ARBA" id="ARBA00022729"/>
    </source>
</evidence>
<keyword evidence="15" id="KW-0325">Glycoprotein</keyword>
<dbReference type="AlphaFoldDB" id="A0A2Z6NHA8"/>
<dbReference type="InterPro" id="IPR000858">
    <property type="entry name" value="S_locus_glycoprot_dom"/>
</dbReference>
<dbReference type="SUPFAM" id="SSF51110">
    <property type="entry name" value="alpha-D-mannose-specific plant lectins"/>
    <property type="match status" value="1"/>
</dbReference>
<evidence type="ECO:0000256" key="9">
    <source>
        <dbReference type="ARBA" id="ARBA00022777"/>
    </source>
</evidence>
<dbReference type="FunFam" id="3.30.200.20:FF:000059">
    <property type="entry name" value="S-receptor-like serine/threonine-protein kinase"/>
    <property type="match status" value="1"/>
</dbReference>
<dbReference type="Pfam" id="PF00069">
    <property type="entry name" value="Pkinase"/>
    <property type="match status" value="1"/>
</dbReference>
<dbReference type="EMBL" id="DF973586">
    <property type="protein sequence ID" value="GAU35305.1"/>
    <property type="molecule type" value="Genomic_DNA"/>
</dbReference>
<evidence type="ECO:0000256" key="16">
    <source>
        <dbReference type="ARBA" id="ARBA00047899"/>
    </source>
</evidence>
<evidence type="ECO:0000259" key="21">
    <source>
        <dbReference type="PROSITE" id="PS50927"/>
    </source>
</evidence>
<evidence type="ECO:0000256" key="14">
    <source>
        <dbReference type="ARBA" id="ARBA00023170"/>
    </source>
</evidence>
<evidence type="ECO:0000256" key="4">
    <source>
        <dbReference type="ARBA" id="ARBA00022536"/>
    </source>
</evidence>
<proteinExistence type="predicted"/>
<keyword evidence="8 18" id="KW-0547">Nucleotide-binding</keyword>
<dbReference type="Pfam" id="PF00954">
    <property type="entry name" value="S_locus_glycop"/>
    <property type="match status" value="1"/>
</dbReference>
<comment type="catalytic activity">
    <reaction evidence="16">
        <text>L-threonyl-[protein] + ATP = O-phospho-L-threonyl-[protein] + ADP + H(+)</text>
        <dbReference type="Rhea" id="RHEA:46608"/>
        <dbReference type="Rhea" id="RHEA-COMP:11060"/>
        <dbReference type="Rhea" id="RHEA-COMP:11605"/>
        <dbReference type="ChEBI" id="CHEBI:15378"/>
        <dbReference type="ChEBI" id="CHEBI:30013"/>
        <dbReference type="ChEBI" id="CHEBI:30616"/>
        <dbReference type="ChEBI" id="CHEBI:61977"/>
        <dbReference type="ChEBI" id="CHEBI:456216"/>
        <dbReference type="EC" id="2.7.11.1"/>
    </reaction>
</comment>
<evidence type="ECO:0000256" key="19">
    <source>
        <dbReference type="SAM" id="Phobius"/>
    </source>
</evidence>
<keyword evidence="13" id="KW-1015">Disulfide bond</keyword>
<dbReference type="InterPro" id="IPR011009">
    <property type="entry name" value="Kinase-like_dom_sf"/>
</dbReference>
<accession>A0A2Z6NHA8</accession>
<dbReference type="OrthoDB" id="619632at2759"/>
<feature type="transmembrane region" description="Helical" evidence="19">
    <location>
        <begin position="331"/>
        <end position="355"/>
    </location>
</feature>
<evidence type="ECO:0000256" key="17">
    <source>
        <dbReference type="ARBA" id="ARBA00048679"/>
    </source>
</evidence>
<keyword evidence="14" id="KW-0675">Receptor</keyword>
<dbReference type="InterPro" id="IPR017441">
    <property type="entry name" value="Protein_kinase_ATP_BS"/>
</dbReference>
<dbReference type="Gene3D" id="1.10.510.10">
    <property type="entry name" value="Transferase(Phosphotransferase) domain 1"/>
    <property type="match status" value="1"/>
</dbReference>
<evidence type="ECO:0000256" key="15">
    <source>
        <dbReference type="ARBA" id="ARBA00023180"/>
    </source>
</evidence>
<evidence type="ECO:0000256" key="12">
    <source>
        <dbReference type="ARBA" id="ARBA00023136"/>
    </source>
</evidence>
<keyword evidence="6 19" id="KW-0812">Transmembrane</keyword>
<dbReference type="Gene3D" id="2.90.10.10">
    <property type="entry name" value="Bulb-type lectin domain"/>
    <property type="match status" value="1"/>
</dbReference>
<dbReference type="PANTHER" id="PTHR47974:SF3">
    <property type="entry name" value="RECEPTOR-LIKE SERINE_THREONINE-PROTEIN KINASE"/>
    <property type="match status" value="1"/>
</dbReference>
<evidence type="ECO:0000256" key="18">
    <source>
        <dbReference type="PROSITE-ProRule" id="PRU10141"/>
    </source>
</evidence>
<gene>
    <name evidence="22" type="ORF">TSUD_389300</name>
</gene>